<dbReference type="Ensembl" id="ENSDCDT00010009270.1">
    <property type="protein sequence ID" value="ENSDCDP00010008831.1"/>
    <property type="gene ID" value="ENSDCDG00010003963.1"/>
</dbReference>
<evidence type="ECO:0000313" key="1">
    <source>
        <dbReference type="Ensembl" id="ENSDCDP00010008831.1"/>
    </source>
</evidence>
<evidence type="ECO:0000313" key="2">
    <source>
        <dbReference type="Proteomes" id="UP000694580"/>
    </source>
</evidence>
<dbReference type="GeneTree" id="ENSGT00390000006114"/>
<dbReference type="AlphaFoldDB" id="A0AAY4AN97"/>
<reference evidence="1" key="2">
    <citation type="submission" date="2025-08" db="UniProtKB">
        <authorList>
            <consortium name="Ensembl"/>
        </authorList>
    </citation>
    <scope>IDENTIFICATION</scope>
</reference>
<protein>
    <submittedName>
        <fullName evidence="1">Uncharacterized protein</fullName>
    </submittedName>
</protein>
<reference evidence="1" key="3">
    <citation type="submission" date="2025-09" db="UniProtKB">
        <authorList>
            <consortium name="Ensembl"/>
        </authorList>
    </citation>
    <scope>IDENTIFICATION</scope>
</reference>
<dbReference type="InterPro" id="IPR036188">
    <property type="entry name" value="FAD/NAD-bd_sf"/>
</dbReference>
<name>A0AAY4AN97_9TELE</name>
<accession>A0AAY4AN97</accession>
<organism evidence="1 2">
    <name type="scientific">Denticeps clupeoides</name>
    <name type="common">denticle herring</name>
    <dbReference type="NCBI Taxonomy" id="299321"/>
    <lineage>
        <taxon>Eukaryota</taxon>
        <taxon>Metazoa</taxon>
        <taxon>Chordata</taxon>
        <taxon>Craniata</taxon>
        <taxon>Vertebrata</taxon>
        <taxon>Euteleostomi</taxon>
        <taxon>Actinopterygii</taxon>
        <taxon>Neopterygii</taxon>
        <taxon>Teleostei</taxon>
        <taxon>Clupei</taxon>
        <taxon>Clupeiformes</taxon>
        <taxon>Denticipitoidei</taxon>
        <taxon>Denticipitidae</taxon>
        <taxon>Denticeps</taxon>
    </lineage>
</organism>
<dbReference type="Gene3D" id="3.50.50.60">
    <property type="entry name" value="FAD/NAD(P)-binding domain"/>
    <property type="match status" value="1"/>
</dbReference>
<sequence length="201" mass="22890">GFAMFLNYLSLHSTKNARITGLYNPCFLILSVPTRIRDALNHAHCQDFEQAFFLFQSWTPTCELFGRKAAAASWAWSVAYWLKRGRSRPPRCCQLGAYWQQFSLPENIQLSLASADFLKNINVMAIFKRSCDLQFNHSGYLSLQVKNAAHIMEANHKTQMCVGAKVILLSPAQIKERFPWMNTDGVVLASYGRHLFFCTAV</sequence>
<keyword evidence="2" id="KW-1185">Reference proteome</keyword>
<proteinExistence type="predicted"/>
<dbReference type="Gene3D" id="3.30.9.10">
    <property type="entry name" value="D-Amino Acid Oxidase, subunit A, domain 2"/>
    <property type="match status" value="1"/>
</dbReference>
<reference evidence="1 2" key="1">
    <citation type="submission" date="2020-06" db="EMBL/GenBank/DDBJ databases">
        <authorList>
            <consortium name="Wellcome Sanger Institute Data Sharing"/>
        </authorList>
    </citation>
    <scope>NUCLEOTIDE SEQUENCE [LARGE SCALE GENOMIC DNA]</scope>
</reference>
<dbReference type="Proteomes" id="UP000694580">
    <property type="component" value="Chromosome 6"/>
</dbReference>